<dbReference type="PROSITE" id="PS00894">
    <property type="entry name" value="HTH_DEOR_1"/>
    <property type="match status" value="1"/>
</dbReference>
<dbReference type="Proteomes" id="UP000529795">
    <property type="component" value="Unassembled WGS sequence"/>
</dbReference>
<dbReference type="Pfam" id="PF00455">
    <property type="entry name" value="DeoRC"/>
    <property type="match status" value="1"/>
</dbReference>
<evidence type="ECO:0000313" key="6">
    <source>
        <dbReference type="EMBL" id="MBB4152240.1"/>
    </source>
</evidence>
<organism evidence="6 7">
    <name type="scientific">Sphingomonas jinjuensis</name>
    <dbReference type="NCBI Taxonomy" id="535907"/>
    <lineage>
        <taxon>Bacteria</taxon>
        <taxon>Pseudomonadati</taxon>
        <taxon>Pseudomonadota</taxon>
        <taxon>Alphaproteobacteria</taxon>
        <taxon>Sphingomonadales</taxon>
        <taxon>Sphingomonadaceae</taxon>
        <taxon>Sphingomonas</taxon>
    </lineage>
</organism>
<accession>A0A840F333</accession>
<dbReference type="InterPro" id="IPR001034">
    <property type="entry name" value="DeoR_HTH"/>
</dbReference>
<evidence type="ECO:0000256" key="1">
    <source>
        <dbReference type="ARBA" id="ARBA00023015"/>
    </source>
</evidence>
<proteinExistence type="predicted"/>
<comment type="caution">
    <text evidence="6">The sequence shown here is derived from an EMBL/GenBank/DDBJ whole genome shotgun (WGS) entry which is preliminary data.</text>
</comment>
<dbReference type="EMBL" id="JACIEV010000001">
    <property type="protein sequence ID" value="MBB4152240.1"/>
    <property type="molecule type" value="Genomic_DNA"/>
</dbReference>
<dbReference type="Pfam" id="PF08220">
    <property type="entry name" value="HTH_DeoR"/>
    <property type="match status" value="1"/>
</dbReference>
<keyword evidence="2" id="KW-0238">DNA-binding</keyword>
<evidence type="ECO:0000256" key="4">
    <source>
        <dbReference type="SAM" id="MobiDB-lite"/>
    </source>
</evidence>
<evidence type="ECO:0000256" key="3">
    <source>
        <dbReference type="ARBA" id="ARBA00023163"/>
    </source>
</evidence>
<dbReference type="AlphaFoldDB" id="A0A840F333"/>
<dbReference type="PROSITE" id="PS51000">
    <property type="entry name" value="HTH_DEOR_2"/>
    <property type="match status" value="1"/>
</dbReference>
<dbReference type="InterPro" id="IPR036388">
    <property type="entry name" value="WH-like_DNA-bd_sf"/>
</dbReference>
<dbReference type="GO" id="GO:0003700">
    <property type="term" value="F:DNA-binding transcription factor activity"/>
    <property type="evidence" value="ECO:0007669"/>
    <property type="project" value="InterPro"/>
</dbReference>
<dbReference type="SMART" id="SM01134">
    <property type="entry name" value="DeoRC"/>
    <property type="match status" value="1"/>
</dbReference>
<protein>
    <submittedName>
        <fullName evidence="6">DeoR/GlpR family transcriptional regulator of sugar metabolism</fullName>
    </submittedName>
</protein>
<dbReference type="SUPFAM" id="SSF46785">
    <property type="entry name" value="Winged helix' DNA-binding domain"/>
    <property type="match status" value="1"/>
</dbReference>
<gene>
    <name evidence="6" type="ORF">GGQ80_000116</name>
</gene>
<dbReference type="InterPro" id="IPR036390">
    <property type="entry name" value="WH_DNA-bd_sf"/>
</dbReference>
<dbReference type="Gene3D" id="3.30.750.70">
    <property type="entry name" value="4-hydroxybutyrate coenzyme like domains"/>
    <property type="match status" value="1"/>
</dbReference>
<feature type="domain" description="HTH deoR-type" evidence="5">
    <location>
        <begin position="41"/>
        <end position="96"/>
    </location>
</feature>
<dbReference type="SMART" id="SM00420">
    <property type="entry name" value="HTH_DEOR"/>
    <property type="match status" value="1"/>
</dbReference>
<sequence length="291" mass="31363">MLQSMWNEADDAGMTVAKSEKSGSARGGRKRSAGGAPALLAEPRRKRMLAWLQEEGSARVRDLAEAFGVSEVTVRQDLERLEQDGHVVREHGGAYLKSVPEQVKAMALQHLVNMDAKRRIGRAAAALINDGETIILDSGSTTTELAMNLGDREHLTVITNALNIALILGAMPTISVHMPGGQFKAPTLSLSGERSADYFKGLFAQKLFLATAAVSFDAGLTFPAIADITVKRAMIECASQIFLVADSTKIGRTSFSSLGNIELVHTLITDDGITDEDRQRFIDRGIEVIVA</sequence>
<dbReference type="PANTHER" id="PTHR30363:SF44">
    <property type="entry name" value="AGA OPERON TRANSCRIPTIONAL REPRESSOR-RELATED"/>
    <property type="match status" value="1"/>
</dbReference>
<evidence type="ECO:0000313" key="7">
    <source>
        <dbReference type="Proteomes" id="UP000529795"/>
    </source>
</evidence>
<dbReference type="InterPro" id="IPR014036">
    <property type="entry name" value="DeoR-like_C"/>
</dbReference>
<feature type="region of interest" description="Disordered" evidence="4">
    <location>
        <begin position="1"/>
        <end position="39"/>
    </location>
</feature>
<dbReference type="InterPro" id="IPR037171">
    <property type="entry name" value="NagB/RpiA_transferase-like"/>
</dbReference>
<dbReference type="InterPro" id="IPR050313">
    <property type="entry name" value="Carb_Metab_HTH_regulators"/>
</dbReference>
<evidence type="ECO:0000259" key="5">
    <source>
        <dbReference type="PROSITE" id="PS51000"/>
    </source>
</evidence>
<reference evidence="6 7" key="1">
    <citation type="submission" date="2020-08" db="EMBL/GenBank/DDBJ databases">
        <title>Genomic Encyclopedia of Type Strains, Phase IV (KMG-IV): sequencing the most valuable type-strain genomes for metagenomic binning, comparative biology and taxonomic classification.</title>
        <authorList>
            <person name="Goeker M."/>
        </authorList>
    </citation>
    <scope>NUCLEOTIDE SEQUENCE [LARGE SCALE GENOMIC DNA]</scope>
    <source>
        <strain evidence="6 7">YC6723</strain>
    </source>
</reference>
<keyword evidence="7" id="KW-1185">Reference proteome</keyword>
<keyword evidence="3" id="KW-0804">Transcription</keyword>
<dbReference type="SUPFAM" id="SSF100950">
    <property type="entry name" value="NagB/RpiA/CoA transferase-like"/>
    <property type="match status" value="1"/>
</dbReference>
<dbReference type="GO" id="GO:0003677">
    <property type="term" value="F:DNA binding"/>
    <property type="evidence" value="ECO:0007669"/>
    <property type="project" value="UniProtKB-KW"/>
</dbReference>
<dbReference type="PRINTS" id="PR00037">
    <property type="entry name" value="HTHLACR"/>
</dbReference>
<name>A0A840F333_9SPHN</name>
<evidence type="ECO:0000256" key="2">
    <source>
        <dbReference type="ARBA" id="ARBA00023125"/>
    </source>
</evidence>
<keyword evidence="1" id="KW-0805">Transcription regulation</keyword>
<dbReference type="InterPro" id="IPR018356">
    <property type="entry name" value="Tscrpt_reg_HTH_DeoR_CS"/>
</dbReference>
<dbReference type="Gene3D" id="1.10.10.10">
    <property type="entry name" value="Winged helix-like DNA-binding domain superfamily/Winged helix DNA-binding domain"/>
    <property type="match status" value="1"/>
</dbReference>
<dbReference type="PANTHER" id="PTHR30363">
    <property type="entry name" value="HTH-TYPE TRANSCRIPTIONAL REGULATOR SRLR-RELATED"/>
    <property type="match status" value="1"/>
</dbReference>